<dbReference type="STRING" id="461836.A0A0L0DUI6"/>
<dbReference type="GeneID" id="25568882"/>
<dbReference type="GO" id="GO:0005737">
    <property type="term" value="C:cytoplasm"/>
    <property type="evidence" value="ECO:0007669"/>
    <property type="project" value="UniProtKB-ARBA"/>
</dbReference>
<dbReference type="Pfam" id="PF13932">
    <property type="entry name" value="SAM_GIDA_C"/>
    <property type="match status" value="1"/>
</dbReference>
<organism evidence="6 7">
    <name type="scientific">Thecamonas trahens ATCC 50062</name>
    <dbReference type="NCBI Taxonomy" id="461836"/>
    <lineage>
        <taxon>Eukaryota</taxon>
        <taxon>Apusozoa</taxon>
        <taxon>Apusomonadida</taxon>
        <taxon>Apusomonadidae</taxon>
        <taxon>Thecamonas</taxon>
    </lineage>
</organism>
<dbReference type="InterPro" id="IPR002218">
    <property type="entry name" value="MnmG-rel"/>
</dbReference>
<dbReference type="InterPro" id="IPR047001">
    <property type="entry name" value="MnmG_C_subdom"/>
</dbReference>
<evidence type="ECO:0000256" key="3">
    <source>
        <dbReference type="ARBA" id="ARBA00022630"/>
    </source>
</evidence>
<keyword evidence="7" id="KW-1185">Reference proteome</keyword>
<dbReference type="InterPro" id="IPR004416">
    <property type="entry name" value="MnmG"/>
</dbReference>
<dbReference type="Gene3D" id="3.50.50.60">
    <property type="entry name" value="FAD/NAD(P)-binding domain"/>
    <property type="match status" value="2"/>
</dbReference>
<comment type="cofactor">
    <cofactor evidence="1">
        <name>FAD</name>
        <dbReference type="ChEBI" id="CHEBI:57692"/>
    </cofactor>
</comment>
<keyword evidence="3" id="KW-0285">Flavoprotein</keyword>
<proteinExistence type="inferred from homology"/>
<dbReference type="InterPro" id="IPR020595">
    <property type="entry name" value="MnmG-rel_CS"/>
</dbReference>
<evidence type="ECO:0000256" key="2">
    <source>
        <dbReference type="ARBA" id="ARBA00007653"/>
    </source>
</evidence>
<name>A0A0L0DUI6_THETB</name>
<dbReference type="GO" id="GO:0050660">
    <property type="term" value="F:flavin adenine dinucleotide binding"/>
    <property type="evidence" value="ECO:0007669"/>
    <property type="project" value="InterPro"/>
</dbReference>
<dbReference type="InterPro" id="IPR040131">
    <property type="entry name" value="MnmG_N"/>
</dbReference>
<dbReference type="FunFam" id="3.50.50.60:FF:000002">
    <property type="entry name" value="tRNA uridine 5-carboxymethylaminomethyl modification enzyme MnmG"/>
    <property type="match status" value="1"/>
</dbReference>
<dbReference type="SMART" id="SM01228">
    <property type="entry name" value="GIDA_assoc_3"/>
    <property type="match status" value="1"/>
</dbReference>
<dbReference type="RefSeq" id="XP_013753303.1">
    <property type="nucleotide sequence ID" value="XM_013897849.1"/>
</dbReference>
<dbReference type="AlphaFoldDB" id="A0A0L0DUI6"/>
<evidence type="ECO:0000256" key="4">
    <source>
        <dbReference type="ARBA" id="ARBA00022827"/>
    </source>
</evidence>
<dbReference type="Pfam" id="PF01134">
    <property type="entry name" value="GIDA"/>
    <property type="match status" value="1"/>
</dbReference>
<evidence type="ECO:0000256" key="1">
    <source>
        <dbReference type="ARBA" id="ARBA00001974"/>
    </source>
</evidence>
<evidence type="ECO:0000313" key="7">
    <source>
        <dbReference type="Proteomes" id="UP000054408"/>
    </source>
</evidence>
<feature type="domain" description="tRNA uridine 5-carboxymethylaminomethyl modification enzyme C-terminal subdomain" evidence="5">
    <location>
        <begin position="567"/>
        <end position="638"/>
    </location>
</feature>
<dbReference type="PANTHER" id="PTHR11806:SF0">
    <property type="entry name" value="PROTEIN MTO1 HOMOLOG, MITOCHONDRIAL"/>
    <property type="match status" value="1"/>
</dbReference>
<dbReference type="GO" id="GO:0030488">
    <property type="term" value="P:tRNA methylation"/>
    <property type="evidence" value="ECO:0007669"/>
    <property type="project" value="TreeGrafter"/>
</dbReference>
<dbReference type="OrthoDB" id="3329at2759"/>
<dbReference type="OMA" id="IAMMSCN"/>
<gene>
    <name evidence="6" type="ORF">AMSG_10725</name>
</gene>
<dbReference type="PANTHER" id="PTHR11806">
    <property type="entry name" value="GLUCOSE INHIBITED DIVISION PROTEIN A"/>
    <property type="match status" value="1"/>
</dbReference>
<accession>A0A0L0DUI6</accession>
<dbReference type="NCBIfam" id="TIGR00136">
    <property type="entry name" value="mnmG_gidA"/>
    <property type="match status" value="1"/>
</dbReference>
<dbReference type="EMBL" id="GL349495">
    <property type="protein sequence ID" value="KNC55123.1"/>
    <property type="molecule type" value="Genomic_DNA"/>
</dbReference>
<keyword evidence="4" id="KW-0274">FAD</keyword>
<evidence type="ECO:0000259" key="5">
    <source>
        <dbReference type="SMART" id="SM01228"/>
    </source>
</evidence>
<evidence type="ECO:0000313" key="6">
    <source>
        <dbReference type="EMBL" id="KNC55123.1"/>
    </source>
</evidence>
<dbReference type="eggNOG" id="KOG2311">
    <property type="taxonomic scope" value="Eukaryota"/>
</dbReference>
<protein>
    <submittedName>
        <fullName evidence="6">tRNA uridine 5-carboxymethylaminomethyl modification enzyme GidA</fullName>
    </submittedName>
</protein>
<dbReference type="SUPFAM" id="SSF51905">
    <property type="entry name" value="FAD/NAD(P)-binding domain"/>
    <property type="match status" value="1"/>
</dbReference>
<dbReference type="Proteomes" id="UP000054408">
    <property type="component" value="Unassembled WGS sequence"/>
</dbReference>
<dbReference type="InterPro" id="IPR044920">
    <property type="entry name" value="MnmG_C_subdom_sf"/>
</dbReference>
<dbReference type="PROSITE" id="PS01281">
    <property type="entry name" value="GIDA_2"/>
    <property type="match status" value="1"/>
</dbReference>
<sequence>MGKMMVDGRRLEAAAAAARVGASAVIVSRSRADLGVMSCNPSIGGIGKGALVREIDALDGIMGLAADHGGVQFKVLNASKGPAVHGPRAQMDRDRYKEGVWRVLAEDDRYAERLRIVEASAEDIVLSADGKRVEGLVLGDGSVIAAPTVVLATGTFLRGVVHIGGESRPAGRAQEAPAIGLAHTLEEKLALPLARLKTGTPPRLAANSIVTDGLAVQVGDEPPVPFSFLSSGCSLVSGDEAIKCYMTHTNAATHAVVAGAMELSPVYLSGEGAGVGPRYCPSLEAKVDRFPDKAAHQVWLEPEGIDSDVVYPNGISNALPLEVQEKLVRTIAGLERADILVPGYGVEYDYVNPAKALTPWLETRLVAGLFLAGQINGTTGYEEAAAQGVIAGLNAGRRALSRAGPPFEPYVLSRADAYVGVLIDDLITKGVTEPYRMLTSRAEFRLALRPDTADARLSRDGPGVSSVRAARAARVEETATELWALLDESVALTPYEWSTRLGMAVAQDGVRRSLAAMLDRPGADVQALVAAVNAALPGMVPERVIELLDHDASALSGAAATRVGIRGRYQHYLAREAARVESMTAATGLRIPEWLEYETLTELSLEEREKLSMVRPATLAEAAAIEGVTPNGVHLLMRAVSRRTTS</sequence>
<dbReference type="InterPro" id="IPR026904">
    <property type="entry name" value="MnmG_C"/>
</dbReference>
<dbReference type="PROSITE" id="PS01280">
    <property type="entry name" value="GIDA_1"/>
    <property type="match status" value="1"/>
</dbReference>
<dbReference type="Gene3D" id="1.10.150.570">
    <property type="entry name" value="GidA associated domain, C-terminal subdomain"/>
    <property type="match status" value="1"/>
</dbReference>
<reference evidence="6 7" key="1">
    <citation type="submission" date="2010-05" db="EMBL/GenBank/DDBJ databases">
        <title>The Genome Sequence of Thecamonas trahens ATCC 50062.</title>
        <authorList>
            <consortium name="The Broad Institute Genome Sequencing Platform"/>
            <person name="Russ C."/>
            <person name="Cuomo C."/>
            <person name="Shea T."/>
            <person name="Young S.K."/>
            <person name="Zeng Q."/>
            <person name="Koehrsen M."/>
            <person name="Haas B."/>
            <person name="Borodovsky M."/>
            <person name="Guigo R."/>
            <person name="Alvarado L."/>
            <person name="Berlin A."/>
            <person name="Bochicchio J."/>
            <person name="Borenstein D."/>
            <person name="Chapman S."/>
            <person name="Chen Z."/>
            <person name="Freedman E."/>
            <person name="Gellesch M."/>
            <person name="Goldberg J."/>
            <person name="Griggs A."/>
            <person name="Gujja S."/>
            <person name="Heilman E."/>
            <person name="Heiman D."/>
            <person name="Hepburn T."/>
            <person name="Howarth C."/>
            <person name="Jen D."/>
            <person name="Larson L."/>
            <person name="Mehta T."/>
            <person name="Park D."/>
            <person name="Pearson M."/>
            <person name="Roberts A."/>
            <person name="Saif S."/>
            <person name="Shenoy N."/>
            <person name="Sisk P."/>
            <person name="Stolte C."/>
            <person name="Sykes S."/>
            <person name="Thomson T."/>
            <person name="Walk T."/>
            <person name="White J."/>
            <person name="Yandava C."/>
            <person name="Burger G."/>
            <person name="Gray M.W."/>
            <person name="Holland P.W.H."/>
            <person name="King N."/>
            <person name="Lang F.B.F."/>
            <person name="Roger A.J."/>
            <person name="Ruiz-Trillo I."/>
            <person name="Lander E."/>
            <person name="Nusbaum C."/>
        </authorList>
    </citation>
    <scope>NUCLEOTIDE SEQUENCE [LARGE SCALE GENOMIC DNA]</scope>
    <source>
        <strain evidence="6 7">ATCC 50062</strain>
    </source>
</reference>
<dbReference type="GO" id="GO:0002098">
    <property type="term" value="P:tRNA wobble uridine modification"/>
    <property type="evidence" value="ECO:0007669"/>
    <property type="project" value="InterPro"/>
</dbReference>
<comment type="similarity">
    <text evidence="2">Belongs to the MnmG family.</text>
</comment>
<dbReference type="InterPro" id="IPR036188">
    <property type="entry name" value="FAD/NAD-bd_sf"/>
</dbReference>